<dbReference type="InterPro" id="IPR032675">
    <property type="entry name" value="LRR_dom_sf"/>
</dbReference>
<feature type="domain" description="C-JID" evidence="4">
    <location>
        <begin position="258"/>
        <end position="419"/>
    </location>
</feature>
<evidence type="ECO:0000256" key="2">
    <source>
        <dbReference type="ARBA" id="ARBA00022737"/>
    </source>
</evidence>
<dbReference type="PANTHER" id="PTHR11017:SF385">
    <property type="entry name" value="DISEASE RESISTANCE PROTEIN (TIR-NBS-LRR CLASS)-RELATED"/>
    <property type="match status" value="1"/>
</dbReference>
<evidence type="ECO:0000259" key="4">
    <source>
        <dbReference type="Pfam" id="PF20160"/>
    </source>
</evidence>
<accession>A0ABU6YAV0</accession>
<evidence type="ECO:0000256" key="1">
    <source>
        <dbReference type="ARBA" id="ARBA00022614"/>
    </source>
</evidence>
<dbReference type="Gene3D" id="3.80.10.10">
    <property type="entry name" value="Ribonuclease Inhibitor"/>
    <property type="match status" value="2"/>
</dbReference>
<dbReference type="InterPro" id="IPR044974">
    <property type="entry name" value="Disease_R_plants"/>
</dbReference>
<protein>
    <recommendedName>
        <fullName evidence="4">C-JID domain-containing protein</fullName>
    </recommendedName>
</protein>
<dbReference type="PANTHER" id="PTHR11017">
    <property type="entry name" value="LEUCINE-RICH REPEAT-CONTAINING PROTEIN"/>
    <property type="match status" value="1"/>
</dbReference>
<keyword evidence="6" id="KW-1185">Reference proteome</keyword>
<feature type="region of interest" description="Disordered" evidence="3">
    <location>
        <begin position="470"/>
        <end position="490"/>
    </location>
</feature>
<dbReference type="InterPro" id="IPR045344">
    <property type="entry name" value="C-JID"/>
</dbReference>
<organism evidence="5 6">
    <name type="scientific">Stylosanthes scabra</name>
    <dbReference type="NCBI Taxonomy" id="79078"/>
    <lineage>
        <taxon>Eukaryota</taxon>
        <taxon>Viridiplantae</taxon>
        <taxon>Streptophyta</taxon>
        <taxon>Embryophyta</taxon>
        <taxon>Tracheophyta</taxon>
        <taxon>Spermatophyta</taxon>
        <taxon>Magnoliopsida</taxon>
        <taxon>eudicotyledons</taxon>
        <taxon>Gunneridae</taxon>
        <taxon>Pentapetalae</taxon>
        <taxon>rosids</taxon>
        <taxon>fabids</taxon>
        <taxon>Fabales</taxon>
        <taxon>Fabaceae</taxon>
        <taxon>Papilionoideae</taxon>
        <taxon>50 kb inversion clade</taxon>
        <taxon>dalbergioids sensu lato</taxon>
        <taxon>Dalbergieae</taxon>
        <taxon>Pterocarpus clade</taxon>
        <taxon>Stylosanthes</taxon>
    </lineage>
</organism>
<evidence type="ECO:0000313" key="5">
    <source>
        <dbReference type="EMBL" id="MED6207169.1"/>
    </source>
</evidence>
<dbReference type="Pfam" id="PF20160">
    <property type="entry name" value="C-JID"/>
    <property type="match status" value="1"/>
</dbReference>
<proteinExistence type="predicted"/>
<comment type="caution">
    <text evidence="5">The sequence shown here is derived from an EMBL/GenBank/DDBJ whole genome shotgun (WGS) entry which is preliminary data.</text>
</comment>
<evidence type="ECO:0000256" key="3">
    <source>
        <dbReference type="SAM" id="MobiDB-lite"/>
    </source>
</evidence>
<reference evidence="5 6" key="1">
    <citation type="journal article" date="2023" name="Plants (Basel)">
        <title>Bridging the Gap: Combining Genomics and Transcriptomics Approaches to Understand Stylosanthes scabra, an Orphan Legume from the Brazilian Caatinga.</title>
        <authorList>
            <person name="Ferreira-Neto J.R.C."/>
            <person name="da Silva M.D."/>
            <person name="Binneck E."/>
            <person name="de Melo N.F."/>
            <person name="da Silva R.H."/>
            <person name="de Melo A.L.T.M."/>
            <person name="Pandolfi V."/>
            <person name="Bustamante F.O."/>
            <person name="Brasileiro-Vidal A.C."/>
            <person name="Benko-Iseppon A.M."/>
        </authorList>
    </citation>
    <scope>NUCLEOTIDE SEQUENCE [LARGE SCALE GENOMIC DNA]</scope>
    <source>
        <tissue evidence="5">Leaves</tissue>
    </source>
</reference>
<dbReference type="SUPFAM" id="SSF52058">
    <property type="entry name" value="L domain-like"/>
    <property type="match status" value="1"/>
</dbReference>
<dbReference type="EMBL" id="JASCZI010241806">
    <property type="protein sequence ID" value="MED6207169.1"/>
    <property type="molecule type" value="Genomic_DNA"/>
</dbReference>
<keyword evidence="2" id="KW-0677">Repeat</keyword>
<feature type="compositionally biased region" description="Acidic residues" evidence="3">
    <location>
        <begin position="473"/>
        <end position="490"/>
    </location>
</feature>
<dbReference type="Pfam" id="PF07725">
    <property type="entry name" value="LRR_3"/>
    <property type="match status" value="1"/>
</dbReference>
<dbReference type="InterPro" id="IPR011713">
    <property type="entry name" value="Leu-rich_rpt_3"/>
</dbReference>
<dbReference type="Proteomes" id="UP001341840">
    <property type="component" value="Unassembled WGS sequence"/>
</dbReference>
<evidence type="ECO:0000313" key="6">
    <source>
        <dbReference type="Proteomes" id="UP001341840"/>
    </source>
</evidence>
<name>A0ABU6YAV0_9FABA</name>
<gene>
    <name evidence="5" type="ORF">PIB30_033363</name>
</gene>
<keyword evidence="1" id="KW-0433">Leucine-rich repeat</keyword>
<sequence>MPHLRFLKLYGYWDRQSNVCVPTTLEPFSAKLRYLEWNSYPLNSLPSRFCAEKLVEIRMPYSEISKLWDGKQLVELPDFSKATKLKTIDLCYCEKLCQLHPSILYIQTLEQLHLNGCTELKSVKGNLMSLKELYANKCSSLEEFSVSSETVTNLCFCFSRIKNLPDEFSCFISLENLCLCDCTELIELPHNIKTLSSLRTLEVRGCSSVSCRWLHITGKNIQFEGKDQNLMNYNHYLDMDGHVSYANYLDVKGSVCYPGYEVPEWFRCQAEEASSITVELDQPYYWLLGFFFCCVASHKLPPHYFEERDGGVNIKCEYRHLGHAVKHTFVCERLYFVGERRCKSDHVLIWNDPICNADILSKTGFIRGCYGSDDHDSTCNEKMSFRFSVDRPEKGKRVEEREEDDEDCFIKGCGVFPVYASTVLDVIHELELEFKLNPHHNSTTGMDLEALKSAMIRMIRAKSIILRGYDSSSDSEEESCSDTEEGSCSD</sequence>